<protein>
    <recommendedName>
        <fullName evidence="4">Peptidase propeptide domain-containing protein</fullName>
    </recommendedName>
</protein>
<reference evidence="3" key="1">
    <citation type="submission" date="2015-02" db="EMBL/GenBank/DDBJ databases">
        <title>Draft Genome of Frankia sp. CpI1-S.</title>
        <authorList>
            <person name="Oshone R.T."/>
            <person name="Ngom M."/>
            <person name="Ghodhbane-Gtari F."/>
            <person name="Gtari M."/>
            <person name="Morris K."/>
            <person name="Thomas K."/>
            <person name="Sen A."/>
            <person name="Tisa L.S."/>
        </authorList>
    </citation>
    <scope>NUCLEOTIDE SEQUENCE [LARGE SCALE GENOMIC DNA]</scope>
    <source>
        <strain evidence="3">CpI1-S</strain>
    </source>
</reference>
<name>A0A0D8BLS9_9ACTN</name>
<proteinExistence type="predicted"/>
<organism evidence="2 3">
    <name type="scientific">Frankia torreyi</name>
    <dbReference type="NCBI Taxonomy" id="1856"/>
    <lineage>
        <taxon>Bacteria</taxon>
        <taxon>Bacillati</taxon>
        <taxon>Actinomycetota</taxon>
        <taxon>Actinomycetes</taxon>
        <taxon>Frankiales</taxon>
        <taxon>Frankiaceae</taxon>
        <taxon>Frankia</taxon>
    </lineage>
</organism>
<gene>
    <name evidence="2" type="ORF">FF36_01438</name>
</gene>
<dbReference type="AlphaFoldDB" id="A0A0D8BLS9"/>
<comment type="caution">
    <text evidence="2">The sequence shown here is derived from an EMBL/GenBank/DDBJ whole genome shotgun (WGS) entry which is preliminary data.</text>
</comment>
<dbReference type="EMBL" id="JYFN01000007">
    <property type="protein sequence ID" value="KJE24362.1"/>
    <property type="molecule type" value="Genomic_DNA"/>
</dbReference>
<accession>A0A0D8BLS9</accession>
<keyword evidence="1" id="KW-0732">Signal</keyword>
<feature type="chain" id="PRO_5002327162" description="Peptidase propeptide domain-containing protein" evidence="1">
    <location>
        <begin position="32"/>
        <end position="119"/>
    </location>
</feature>
<keyword evidence="3" id="KW-1185">Reference proteome</keyword>
<dbReference type="PATRIC" id="fig|1502723.3.peg.5681"/>
<evidence type="ECO:0000256" key="1">
    <source>
        <dbReference type="SAM" id="SignalP"/>
    </source>
</evidence>
<evidence type="ECO:0000313" key="2">
    <source>
        <dbReference type="EMBL" id="KJE24362.1"/>
    </source>
</evidence>
<dbReference type="Proteomes" id="UP000032545">
    <property type="component" value="Unassembled WGS sequence"/>
</dbReference>
<feature type="signal peptide" evidence="1">
    <location>
        <begin position="1"/>
        <end position="31"/>
    </location>
</feature>
<sequence precursor="true">MRIPVKKIGLAFTTIAAAAGLVFGGATMASASTGLSAGVQAGTGGNGAPGLATSVNTSLSVGELSKVTAAVKAKDASVVVTSVLKNSDGSYLVVGTRAGVTVKYLVSADLKTVTQIAAG</sequence>
<evidence type="ECO:0000313" key="3">
    <source>
        <dbReference type="Proteomes" id="UP000032545"/>
    </source>
</evidence>
<reference evidence="2 3" key="2">
    <citation type="journal article" date="2016" name="Genome Announc.">
        <title>Permanent Draft Genome Sequences for Two Variants of Frankia sp. Strain CpI1, the First Frankia Strain Isolated from Root Nodules of Comptonia peregrina.</title>
        <authorList>
            <person name="Oshone R."/>
            <person name="Hurst S.G.IV."/>
            <person name="Abebe-Akele F."/>
            <person name="Simpson S."/>
            <person name="Morris K."/>
            <person name="Thomas W.K."/>
            <person name="Tisa L.S."/>
        </authorList>
    </citation>
    <scope>NUCLEOTIDE SEQUENCE [LARGE SCALE GENOMIC DNA]</scope>
    <source>
        <strain evidence="3">CpI1-S</strain>
    </source>
</reference>
<dbReference type="RefSeq" id="WP_044884129.1">
    <property type="nucleotide sequence ID" value="NZ_JYFN01000007.1"/>
</dbReference>
<evidence type="ECO:0008006" key="4">
    <source>
        <dbReference type="Google" id="ProtNLM"/>
    </source>
</evidence>